<dbReference type="AlphaFoldDB" id="A0A1H5SMI9"/>
<evidence type="ECO:0008006" key="3">
    <source>
        <dbReference type="Google" id="ProtNLM"/>
    </source>
</evidence>
<accession>A0A1H5SMI9</accession>
<evidence type="ECO:0000313" key="1">
    <source>
        <dbReference type="EMBL" id="SEF51664.1"/>
    </source>
</evidence>
<name>A0A1H5SMI9_9CLOT</name>
<evidence type="ECO:0000313" key="2">
    <source>
        <dbReference type="Proteomes" id="UP000242850"/>
    </source>
</evidence>
<organism evidence="1 2">
    <name type="scientific">Caloramator fervidus</name>
    <dbReference type="NCBI Taxonomy" id="29344"/>
    <lineage>
        <taxon>Bacteria</taxon>
        <taxon>Bacillati</taxon>
        <taxon>Bacillota</taxon>
        <taxon>Clostridia</taxon>
        <taxon>Eubacteriales</taxon>
        <taxon>Clostridiaceae</taxon>
        <taxon>Caloramator</taxon>
    </lineage>
</organism>
<dbReference type="EMBL" id="FNUK01000003">
    <property type="protein sequence ID" value="SEF51664.1"/>
    <property type="molecule type" value="Genomic_DNA"/>
</dbReference>
<reference evidence="2" key="1">
    <citation type="submission" date="2016-10" db="EMBL/GenBank/DDBJ databases">
        <authorList>
            <person name="Varghese N."/>
            <person name="Submissions S."/>
        </authorList>
    </citation>
    <scope>NUCLEOTIDE SEQUENCE [LARGE SCALE GENOMIC DNA]</scope>
    <source>
        <strain evidence="2">DSM 5463</strain>
    </source>
</reference>
<gene>
    <name evidence="1" type="ORF">SAMN05660865_00411</name>
</gene>
<keyword evidence="2" id="KW-1185">Reference proteome</keyword>
<protein>
    <recommendedName>
        <fullName evidence="3">Flagellar hook-length control protein FliK</fullName>
    </recommendedName>
</protein>
<dbReference type="OrthoDB" id="9769319at2"/>
<proteinExistence type="predicted"/>
<sequence>MKINNIQHIIKSYSQNYLHEGKTIYGKIIKIENNTGIIKLPNGETIQAKFLTDIKSTENNYIKFIIDKIENQTVFLKPLSLEPSFINQQYEKLNNLNIPYDVGKEIIESLAKFQIPANDFFILLVYENLKFFKALRKMDTEKIIDILKNITKENITHKDESYKLIENIINKLKDTDINHLCFLLENDIELNLENILKLQSFLKDIDINDLIEKHTKKETKNKIIDFNDFISKIKICDLQDSIKNLLNFKDLLEKINNNYFIYYFNQYEKNNVFKNLVVIKKDKNTPKDYKVAKIFLRINTDKLGTVEAFLYKNFSNISITFKVEEKYEKIFKNNFSLLSSMLSNKGLKIQNFKVQPLKQKTSLVEINNFFETIKKLDVKI</sequence>
<dbReference type="Proteomes" id="UP000242850">
    <property type="component" value="Unassembled WGS sequence"/>
</dbReference>
<dbReference type="RefSeq" id="WP_103895426.1">
    <property type="nucleotide sequence ID" value="NZ_FNUK01000003.1"/>
</dbReference>